<reference evidence="1 2" key="1">
    <citation type="submission" date="2016-10" db="EMBL/GenBank/DDBJ databases">
        <authorList>
            <person name="de Groot N.N."/>
        </authorList>
    </citation>
    <scope>NUCLEOTIDE SEQUENCE [LARGE SCALE GENOMIC DNA]</scope>
    <source>
        <strain evidence="1 2">CGMCC 1.5337</strain>
    </source>
</reference>
<accession>A0A1I0PVY8</accession>
<sequence>MARRRARRRPEVVAADIERIAATASTSADPTESLTDPAAFADAEGVDYQAVEDDSHFEMNRDHAGVAAVAVTNDDGAVAFAEFDHGPMLPWFPVEPDGDFAGGANTAAEALLGIDVELDALVRIRRKDSTSDDGEQAVAYDVVYAASPTGDGTLPAEVPNREAETADWYAEVPDGVTDGNMRADAELFLD</sequence>
<protein>
    <recommendedName>
        <fullName evidence="3">Nudix hydrolase domain-containing protein</fullName>
    </recommendedName>
</protein>
<name>A0A1I0PVY8_9EURY</name>
<evidence type="ECO:0008006" key="3">
    <source>
        <dbReference type="Google" id="ProtNLM"/>
    </source>
</evidence>
<evidence type="ECO:0000313" key="2">
    <source>
        <dbReference type="Proteomes" id="UP000198518"/>
    </source>
</evidence>
<dbReference type="Proteomes" id="UP000198518">
    <property type="component" value="Unassembled WGS sequence"/>
</dbReference>
<gene>
    <name evidence="1" type="ORF">SAMN04487945_2017</name>
</gene>
<dbReference type="AlphaFoldDB" id="A0A1I0PVY8"/>
<organism evidence="1 2">
    <name type="scientific">Halobacterium jilantaiense</name>
    <dbReference type="NCBI Taxonomy" id="355548"/>
    <lineage>
        <taxon>Archaea</taxon>
        <taxon>Methanobacteriati</taxon>
        <taxon>Methanobacteriota</taxon>
        <taxon>Stenosarchaea group</taxon>
        <taxon>Halobacteria</taxon>
        <taxon>Halobacteriales</taxon>
        <taxon>Halobacteriaceae</taxon>
        <taxon>Halobacterium</taxon>
    </lineage>
</organism>
<keyword evidence="2" id="KW-1185">Reference proteome</keyword>
<evidence type="ECO:0000313" key="1">
    <source>
        <dbReference type="EMBL" id="SEW18626.1"/>
    </source>
</evidence>
<dbReference type="EMBL" id="FOJA01000001">
    <property type="protein sequence ID" value="SEW18626.1"/>
    <property type="molecule type" value="Genomic_DNA"/>
</dbReference>
<proteinExistence type="predicted"/>